<sequence length="444" mass="52475">MSLHSEDEYGGCKYSISCCKCGISILPNCLNMCGRCRSTEIDITQGVKLCYTVENCKKCNRYLLPPKKWLVLENETDLLSFLLLRYKEIRNLNIVNSGFKKTEEHSRRIVLELEIAKDDLKCNIDVVFKIRNKQCLDCDKMEAKQYWTSIVQIRQRSKSKRTFLYLEQSILKHKMYKRCTNIKERKDGIDFYYLDKHSAYEMVNFLESTIGTKLLVSNRLMTEDRNNNKMKYKFSYSVEIYPLCKDDLVVLSEEFAKKRNVGRLVLVLKVSRKITLVDPISSRTIDVTNKCFWSNRECFTVVMTSKDLTLFQVTEIERDYQKMYGTAEKTESCFKSVDCFVRREYNNDMHCKSHLGSILREDDEVYGYDLGNCNLHFIDRDLFKAILVRKNYKDLNLSINTEKEHDREYEFFLEDVLEDDDLKKNVDLYDRTTKVIANLESMRL</sequence>
<dbReference type="STRING" id="72359.L7JTB9"/>
<evidence type="ECO:0000259" key="2">
    <source>
        <dbReference type="Pfam" id="PF04981"/>
    </source>
</evidence>
<dbReference type="GO" id="GO:0030674">
    <property type="term" value="F:protein-macromolecule adaptor activity"/>
    <property type="evidence" value="ECO:0007669"/>
    <property type="project" value="EnsemblFungi"/>
</dbReference>
<gene>
    <name evidence="4" type="ORF">THOM_3100</name>
</gene>
<protein>
    <recommendedName>
        <fullName evidence="1">60S ribosomal export protein NMD3</fullName>
    </recommendedName>
</protein>
<keyword evidence="5" id="KW-1185">Reference proteome</keyword>
<keyword evidence="1" id="KW-0963">Cytoplasm</keyword>
<dbReference type="Pfam" id="PF04981">
    <property type="entry name" value="NMD3"/>
    <property type="match status" value="1"/>
</dbReference>
<dbReference type="OrthoDB" id="203821at2759"/>
<dbReference type="HOGENOM" id="CLU_027444_2_0_1"/>
<dbReference type="EMBL" id="JH994091">
    <property type="protein sequence ID" value="ELQ74007.1"/>
    <property type="molecule type" value="Genomic_DNA"/>
</dbReference>
<dbReference type="PANTHER" id="PTHR12746:SF2">
    <property type="entry name" value="60S RIBOSOMAL EXPORT PROTEIN NMD3"/>
    <property type="match status" value="1"/>
</dbReference>
<dbReference type="InterPro" id="IPR007064">
    <property type="entry name" value="Nmd3_N"/>
</dbReference>
<comment type="similarity">
    <text evidence="1">Belongs to the NMD3 family.</text>
</comment>
<evidence type="ECO:0000256" key="1">
    <source>
        <dbReference type="RuleBase" id="RU364108"/>
    </source>
</evidence>
<dbReference type="GO" id="GO:0070180">
    <property type="term" value="F:large ribosomal subunit rRNA binding"/>
    <property type="evidence" value="ECO:0007669"/>
    <property type="project" value="EnsemblFungi"/>
</dbReference>
<dbReference type="VEuPathDB" id="MicrosporidiaDB:THOM_3100"/>
<organism evidence="4 5">
    <name type="scientific">Trachipleistophora hominis</name>
    <name type="common">Microsporidian parasite</name>
    <dbReference type="NCBI Taxonomy" id="72359"/>
    <lineage>
        <taxon>Eukaryota</taxon>
        <taxon>Fungi</taxon>
        <taxon>Fungi incertae sedis</taxon>
        <taxon>Microsporidia</taxon>
        <taxon>Pleistophoridae</taxon>
        <taxon>Trachipleistophora</taxon>
    </lineage>
</organism>
<evidence type="ECO:0000259" key="3">
    <source>
        <dbReference type="Pfam" id="PF21193"/>
    </source>
</evidence>
<dbReference type="InterPro" id="IPR039768">
    <property type="entry name" value="Nmd3"/>
</dbReference>
<dbReference type="FunCoup" id="L7JTB9">
    <property type="interactions" value="241"/>
</dbReference>
<keyword evidence="1" id="KW-0539">Nucleus</keyword>
<keyword evidence="1" id="KW-0653">Protein transport</keyword>
<dbReference type="GO" id="GO:0005634">
    <property type="term" value="C:nucleus"/>
    <property type="evidence" value="ECO:0007669"/>
    <property type="project" value="UniProtKB-SubCell"/>
</dbReference>
<reference evidence="4 5" key="1">
    <citation type="journal article" date="2012" name="PLoS Pathog.">
        <title>The genome of the obligate intracellular parasite Trachipleistophora hominis: new insights into microsporidian genome dynamics and reductive evolution.</title>
        <authorList>
            <person name="Heinz E."/>
            <person name="Williams T.A."/>
            <person name="Nakjang S."/>
            <person name="Noel C.J."/>
            <person name="Swan D.C."/>
            <person name="Goldberg A.V."/>
            <person name="Harris S.R."/>
            <person name="Weinmaier T."/>
            <person name="Markert S."/>
            <person name="Becher D."/>
            <person name="Bernhardt J."/>
            <person name="Dagan T."/>
            <person name="Hacker C."/>
            <person name="Lucocq J.M."/>
            <person name="Schweder T."/>
            <person name="Rattei T."/>
            <person name="Hall N."/>
            <person name="Hirt R.P."/>
            <person name="Embley T.M."/>
        </authorList>
    </citation>
    <scope>NUCLEOTIDE SEQUENCE [LARGE SCALE GENOMIC DNA]</scope>
</reference>
<keyword evidence="1" id="KW-0813">Transport</keyword>
<dbReference type="Proteomes" id="UP000011185">
    <property type="component" value="Unassembled WGS sequence"/>
</dbReference>
<dbReference type="PANTHER" id="PTHR12746">
    <property type="entry name" value="NONSENSE-MEDIATED MRNA DECAY PROTEIN 3"/>
    <property type="match status" value="1"/>
</dbReference>
<comment type="function">
    <text evidence="1">Acts as an adapter for the XPO1/CRM1-mediated export of the 60S ribosomal subunit.</text>
</comment>
<evidence type="ECO:0000313" key="5">
    <source>
        <dbReference type="Proteomes" id="UP000011185"/>
    </source>
</evidence>
<proteinExistence type="inferred from homology"/>
<feature type="domain" description="Nmd3 N-terminal" evidence="2">
    <location>
        <begin position="18"/>
        <end position="240"/>
    </location>
</feature>
<dbReference type="InterPro" id="IPR048899">
    <property type="entry name" value="NMD_SH3"/>
</dbReference>
<evidence type="ECO:0000313" key="4">
    <source>
        <dbReference type="EMBL" id="ELQ74007.1"/>
    </source>
</evidence>
<dbReference type="GO" id="GO:0043023">
    <property type="term" value="F:ribosomal large subunit binding"/>
    <property type="evidence" value="ECO:0007669"/>
    <property type="project" value="EnsemblFungi"/>
</dbReference>
<feature type="domain" description="60S ribosomal export protein NMD3 SH3" evidence="3">
    <location>
        <begin position="243"/>
        <end position="289"/>
    </location>
</feature>
<comment type="subcellular location">
    <subcellularLocation>
        <location evidence="1">Cytoplasm</location>
    </subcellularLocation>
    <subcellularLocation>
        <location evidence="1">Nucleus</location>
    </subcellularLocation>
</comment>
<name>L7JTB9_TRAHO</name>
<dbReference type="OMA" id="VILVRKH"/>
<dbReference type="GO" id="GO:0005829">
    <property type="term" value="C:cytosol"/>
    <property type="evidence" value="ECO:0007669"/>
    <property type="project" value="EnsemblFungi"/>
</dbReference>
<dbReference type="GO" id="GO:0000055">
    <property type="term" value="P:ribosomal large subunit export from nucleus"/>
    <property type="evidence" value="ECO:0007669"/>
    <property type="project" value="EnsemblFungi"/>
</dbReference>
<dbReference type="GO" id="GO:0015031">
    <property type="term" value="P:protein transport"/>
    <property type="evidence" value="ECO:0007669"/>
    <property type="project" value="UniProtKB-KW"/>
</dbReference>
<accession>L7JTB9</accession>
<dbReference type="Pfam" id="PF21193">
    <property type="entry name" value="NMD_SH3"/>
    <property type="match status" value="1"/>
</dbReference>
<dbReference type="AlphaFoldDB" id="L7JTB9"/>
<dbReference type="InParanoid" id="L7JTB9"/>